<evidence type="ECO:0000313" key="8">
    <source>
        <dbReference type="EMBL" id="GMM46241.1"/>
    </source>
</evidence>
<dbReference type="SMART" id="SM00679">
    <property type="entry name" value="CTNS"/>
    <property type="match status" value="2"/>
</dbReference>
<dbReference type="AlphaFoldDB" id="A0AAV5R6J9"/>
<evidence type="ECO:0000256" key="7">
    <source>
        <dbReference type="SAM" id="Phobius"/>
    </source>
</evidence>
<keyword evidence="5 7" id="KW-1133">Transmembrane helix</keyword>
<keyword evidence="9" id="KW-1185">Reference proteome</keyword>
<feature type="transmembrane region" description="Helical" evidence="7">
    <location>
        <begin position="185"/>
        <end position="202"/>
    </location>
</feature>
<dbReference type="EMBL" id="BTGB01000003">
    <property type="protein sequence ID" value="GMM46241.1"/>
    <property type="molecule type" value="Genomic_DNA"/>
</dbReference>
<dbReference type="PANTHER" id="PTHR13131">
    <property type="entry name" value="CYSTINOSIN"/>
    <property type="match status" value="1"/>
</dbReference>
<dbReference type="GO" id="GO:0005774">
    <property type="term" value="C:vacuolar membrane"/>
    <property type="evidence" value="ECO:0007669"/>
    <property type="project" value="TreeGrafter"/>
</dbReference>
<dbReference type="GO" id="GO:0012505">
    <property type="term" value="C:endomembrane system"/>
    <property type="evidence" value="ECO:0007669"/>
    <property type="project" value="UniProtKB-SubCell"/>
</dbReference>
<feature type="transmembrane region" description="Helical" evidence="7">
    <location>
        <begin position="86"/>
        <end position="110"/>
    </location>
</feature>
<dbReference type="GO" id="GO:0015184">
    <property type="term" value="F:L-cystine transmembrane transporter activity"/>
    <property type="evidence" value="ECO:0007669"/>
    <property type="project" value="TreeGrafter"/>
</dbReference>
<keyword evidence="6 7" id="KW-0472">Membrane</keyword>
<feature type="transmembrane region" description="Helical" evidence="7">
    <location>
        <begin position="122"/>
        <end position="138"/>
    </location>
</feature>
<evidence type="ECO:0000256" key="1">
    <source>
        <dbReference type="ARBA" id="ARBA00004127"/>
    </source>
</evidence>
<keyword evidence="2" id="KW-0813">Transport</keyword>
<evidence type="ECO:0000256" key="6">
    <source>
        <dbReference type="ARBA" id="ARBA00023136"/>
    </source>
</evidence>
<comment type="caution">
    <text evidence="8">The sequence shown here is derived from an EMBL/GenBank/DDBJ whole genome shotgun (WGS) entry which is preliminary data.</text>
</comment>
<sequence length="258" mass="30093">MVDLSQLCGWGYAITWGLAFYPTLLLNYRLKTSDSISTDYMVLNILGYIAYSTSISLQMFNETVRFQYMKHFDGRMPILSKADLFYAYHGLILLLVLLSQIIYGNSIWGFKNERKRFKIHKLSKLIVMLFIVFAIYNWKFDNEVFAFLNFALNLAYFKIIISLIKYIPQVLHNYERKSMYGISKLQISLDLIGSFFSLSEFLLRNDLPLFEAIDSNRGKFGITVVTFLFGTIFMIQIYLYGTTDKRGKDNNEKSINLV</sequence>
<proteinExistence type="predicted"/>
<feature type="transmembrane region" description="Helical" evidence="7">
    <location>
        <begin position="144"/>
        <end position="164"/>
    </location>
</feature>
<dbReference type="Pfam" id="PF04193">
    <property type="entry name" value="PQ-loop"/>
    <property type="match status" value="2"/>
</dbReference>
<dbReference type="InterPro" id="IPR006603">
    <property type="entry name" value="PQ-loop_rpt"/>
</dbReference>
<dbReference type="GO" id="GO:0000324">
    <property type="term" value="C:fungal-type vacuole"/>
    <property type="evidence" value="ECO:0007669"/>
    <property type="project" value="TreeGrafter"/>
</dbReference>
<comment type="subcellular location">
    <subcellularLocation>
        <location evidence="1">Endomembrane system</location>
        <topology evidence="1">Multi-pass membrane protein</topology>
    </subcellularLocation>
</comment>
<dbReference type="Proteomes" id="UP001378960">
    <property type="component" value="Unassembled WGS sequence"/>
</dbReference>
<evidence type="ECO:0000256" key="4">
    <source>
        <dbReference type="ARBA" id="ARBA00022737"/>
    </source>
</evidence>
<feature type="transmembrane region" description="Helical" evidence="7">
    <location>
        <begin position="222"/>
        <end position="241"/>
    </location>
</feature>
<protein>
    <submittedName>
        <fullName evidence="8">Cystinosin-like protein</fullName>
    </submittedName>
</protein>
<gene>
    <name evidence="8" type="ORF">DAPK24_028160</name>
</gene>
<organism evidence="8 9">
    <name type="scientific">Pichia kluyveri</name>
    <name type="common">Yeast</name>
    <dbReference type="NCBI Taxonomy" id="36015"/>
    <lineage>
        <taxon>Eukaryota</taxon>
        <taxon>Fungi</taxon>
        <taxon>Dikarya</taxon>
        <taxon>Ascomycota</taxon>
        <taxon>Saccharomycotina</taxon>
        <taxon>Pichiomycetes</taxon>
        <taxon>Pichiales</taxon>
        <taxon>Pichiaceae</taxon>
        <taxon>Pichia</taxon>
    </lineage>
</organism>
<evidence type="ECO:0000256" key="5">
    <source>
        <dbReference type="ARBA" id="ARBA00022989"/>
    </source>
</evidence>
<keyword evidence="3 7" id="KW-0812">Transmembrane</keyword>
<name>A0AAV5R6J9_PICKL</name>
<evidence type="ECO:0000313" key="9">
    <source>
        <dbReference type="Proteomes" id="UP001378960"/>
    </source>
</evidence>
<reference evidence="8 9" key="1">
    <citation type="journal article" date="2023" name="Elife">
        <title>Identification of key yeast species and microbe-microbe interactions impacting larval growth of Drosophila in the wild.</title>
        <authorList>
            <person name="Mure A."/>
            <person name="Sugiura Y."/>
            <person name="Maeda R."/>
            <person name="Honda K."/>
            <person name="Sakurai N."/>
            <person name="Takahashi Y."/>
            <person name="Watada M."/>
            <person name="Katoh T."/>
            <person name="Gotoh A."/>
            <person name="Gotoh Y."/>
            <person name="Taniguchi I."/>
            <person name="Nakamura K."/>
            <person name="Hayashi T."/>
            <person name="Katayama T."/>
            <person name="Uemura T."/>
            <person name="Hattori Y."/>
        </authorList>
    </citation>
    <scope>NUCLEOTIDE SEQUENCE [LARGE SCALE GENOMIC DNA]</scope>
    <source>
        <strain evidence="8 9">PK-24</strain>
    </source>
</reference>
<evidence type="ECO:0000256" key="3">
    <source>
        <dbReference type="ARBA" id="ARBA00022692"/>
    </source>
</evidence>
<dbReference type="PANTHER" id="PTHR13131:SF5">
    <property type="entry name" value="CYSTINOSIN"/>
    <property type="match status" value="1"/>
</dbReference>
<evidence type="ECO:0000256" key="2">
    <source>
        <dbReference type="ARBA" id="ARBA00022448"/>
    </source>
</evidence>
<feature type="transmembrane region" description="Helical" evidence="7">
    <location>
        <begin position="12"/>
        <end position="28"/>
    </location>
</feature>
<accession>A0AAV5R6J9</accession>
<dbReference type="InterPro" id="IPR005282">
    <property type="entry name" value="LC_transporter"/>
</dbReference>
<keyword evidence="4" id="KW-0677">Repeat</keyword>
<dbReference type="Gene3D" id="1.20.1280.290">
    <property type="match status" value="1"/>
</dbReference>
<feature type="transmembrane region" description="Helical" evidence="7">
    <location>
        <begin position="40"/>
        <end position="60"/>
    </location>
</feature>